<evidence type="ECO:0000256" key="11">
    <source>
        <dbReference type="ARBA" id="ARBA00023204"/>
    </source>
</evidence>
<dbReference type="InterPro" id="IPR026333">
    <property type="entry name" value="ATP_dep_DNA_lig_pp_1105_fam"/>
</dbReference>
<keyword evidence="3" id="KW-0132">Cell division</keyword>
<keyword evidence="8" id="KW-0067">ATP-binding</keyword>
<evidence type="ECO:0000256" key="7">
    <source>
        <dbReference type="ARBA" id="ARBA00022763"/>
    </source>
</evidence>
<evidence type="ECO:0000259" key="14">
    <source>
        <dbReference type="PROSITE" id="PS50160"/>
    </source>
</evidence>
<dbReference type="PATRIC" id="fig|1813736.3.peg.421"/>
<evidence type="ECO:0000256" key="2">
    <source>
        <dbReference type="ARBA" id="ARBA00022598"/>
    </source>
</evidence>
<dbReference type="GO" id="GO:0046872">
    <property type="term" value="F:metal ion binding"/>
    <property type="evidence" value="ECO:0007669"/>
    <property type="project" value="UniProtKB-KW"/>
</dbReference>
<dbReference type="PANTHER" id="PTHR45674">
    <property type="entry name" value="DNA LIGASE 1/3 FAMILY MEMBER"/>
    <property type="match status" value="1"/>
</dbReference>
<dbReference type="Proteomes" id="UP000076079">
    <property type="component" value="Chromosome"/>
</dbReference>
<dbReference type="Gene3D" id="2.40.50.140">
    <property type="entry name" value="Nucleic acid-binding proteins"/>
    <property type="match status" value="1"/>
</dbReference>
<dbReference type="InterPro" id="IPR036599">
    <property type="entry name" value="DNA_ligase_N_sf"/>
</dbReference>
<keyword evidence="6" id="KW-0547">Nucleotide-binding</keyword>
<dbReference type="Gene3D" id="3.30.470.30">
    <property type="entry name" value="DNA ligase/mRNA capping enzyme"/>
    <property type="match status" value="1"/>
</dbReference>
<protein>
    <recommendedName>
        <fullName evidence="1">DNA ligase (ATP)</fullName>
        <ecNumber evidence="1">6.5.1.1</ecNumber>
    </recommendedName>
</protein>
<dbReference type="EC" id="6.5.1.1" evidence="1"/>
<dbReference type="InterPro" id="IPR012340">
    <property type="entry name" value="NA-bd_OB-fold"/>
</dbReference>
<dbReference type="Gene3D" id="1.10.3260.10">
    <property type="entry name" value="DNA ligase, ATP-dependent, N-terminal domain"/>
    <property type="match status" value="1"/>
</dbReference>
<organism evidence="15 16">
    <name type="scientific">Luteitalea pratensis</name>
    <dbReference type="NCBI Taxonomy" id="1855912"/>
    <lineage>
        <taxon>Bacteria</taxon>
        <taxon>Pseudomonadati</taxon>
        <taxon>Acidobacteriota</taxon>
        <taxon>Vicinamibacteria</taxon>
        <taxon>Vicinamibacterales</taxon>
        <taxon>Vicinamibacteraceae</taxon>
        <taxon>Luteitalea</taxon>
    </lineage>
</organism>
<dbReference type="GO" id="GO:0003677">
    <property type="term" value="F:DNA binding"/>
    <property type="evidence" value="ECO:0007669"/>
    <property type="project" value="InterPro"/>
</dbReference>
<dbReference type="CDD" id="cd07897">
    <property type="entry name" value="Adenylation_DNA_ligase_Bac1"/>
    <property type="match status" value="1"/>
</dbReference>
<dbReference type="InterPro" id="IPR012308">
    <property type="entry name" value="DNA_ligase_ATP-dep_N"/>
</dbReference>
<dbReference type="SUPFAM" id="SSF56091">
    <property type="entry name" value="DNA ligase/mRNA capping enzyme, catalytic domain"/>
    <property type="match status" value="1"/>
</dbReference>
<name>A0A143PFN9_LUTPR</name>
<dbReference type="EMBL" id="CP015136">
    <property type="protein sequence ID" value="AMY07236.1"/>
    <property type="molecule type" value="Genomic_DNA"/>
</dbReference>
<dbReference type="NCBIfam" id="NF006701">
    <property type="entry name" value="PRK09247.1"/>
    <property type="match status" value="1"/>
</dbReference>
<dbReference type="GO" id="GO:0005524">
    <property type="term" value="F:ATP binding"/>
    <property type="evidence" value="ECO:0007669"/>
    <property type="project" value="UniProtKB-KW"/>
</dbReference>
<accession>A0A143PFN9</accession>
<dbReference type="Pfam" id="PF04675">
    <property type="entry name" value="DNA_ligase_A_N"/>
    <property type="match status" value="1"/>
</dbReference>
<dbReference type="CDD" id="cd07972">
    <property type="entry name" value="OBF_DNA_ligase_Arch_LigB"/>
    <property type="match status" value="1"/>
</dbReference>
<dbReference type="Pfam" id="PF04679">
    <property type="entry name" value="DNA_ligase_A_C"/>
    <property type="match status" value="1"/>
</dbReference>
<keyword evidence="16" id="KW-1185">Reference proteome</keyword>
<keyword evidence="12" id="KW-0131">Cell cycle</keyword>
<dbReference type="PANTHER" id="PTHR45674:SF13">
    <property type="entry name" value="DNA LIGASE-RELATED"/>
    <property type="match status" value="1"/>
</dbReference>
<keyword evidence="7" id="KW-0227">DNA damage</keyword>
<keyword evidence="11" id="KW-0234">DNA repair</keyword>
<reference evidence="15 16" key="1">
    <citation type="journal article" date="2016" name="Genome Announc.">
        <title>First Complete Genome Sequence of a Subdivision 6 Acidobacterium Strain.</title>
        <authorList>
            <person name="Huang S."/>
            <person name="Vieira S."/>
            <person name="Bunk B."/>
            <person name="Riedel T."/>
            <person name="Sproer C."/>
            <person name="Overmann J."/>
        </authorList>
    </citation>
    <scope>NUCLEOTIDE SEQUENCE [LARGE SCALE GENOMIC DNA]</scope>
    <source>
        <strain evidence="16">DSM 100886 HEG_-6_39</strain>
    </source>
</reference>
<evidence type="ECO:0000256" key="1">
    <source>
        <dbReference type="ARBA" id="ARBA00012727"/>
    </source>
</evidence>
<evidence type="ECO:0000256" key="12">
    <source>
        <dbReference type="ARBA" id="ARBA00023306"/>
    </source>
</evidence>
<dbReference type="OrthoDB" id="9767858at2"/>
<reference evidence="16" key="2">
    <citation type="submission" date="2016-04" db="EMBL/GenBank/DDBJ databases">
        <title>First Complete Genome Sequence of a Subdivision 6 Acidobacterium.</title>
        <authorList>
            <person name="Huang S."/>
            <person name="Vieira S."/>
            <person name="Bunk B."/>
            <person name="Riedel T."/>
            <person name="Sproeer C."/>
            <person name="Overmann J."/>
        </authorList>
    </citation>
    <scope>NUCLEOTIDE SEQUENCE [LARGE SCALE GENOMIC DNA]</scope>
    <source>
        <strain evidence="16">DSM 100886 HEG_-6_39</strain>
    </source>
</reference>
<dbReference type="GO" id="GO:0006310">
    <property type="term" value="P:DNA recombination"/>
    <property type="evidence" value="ECO:0007669"/>
    <property type="project" value="UniProtKB-KW"/>
</dbReference>
<dbReference type="KEGG" id="abac:LuPra_00403"/>
<dbReference type="RefSeq" id="WP_110169211.1">
    <property type="nucleotide sequence ID" value="NZ_CP015136.1"/>
</dbReference>
<evidence type="ECO:0000256" key="10">
    <source>
        <dbReference type="ARBA" id="ARBA00023172"/>
    </source>
</evidence>
<dbReference type="Pfam" id="PF01068">
    <property type="entry name" value="DNA_ligase_A_M"/>
    <property type="match status" value="1"/>
</dbReference>
<keyword evidence="2 15" id="KW-0436">Ligase</keyword>
<dbReference type="PROSITE" id="PS00697">
    <property type="entry name" value="DNA_LIGASE_A1"/>
    <property type="match status" value="1"/>
</dbReference>
<evidence type="ECO:0000256" key="4">
    <source>
        <dbReference type="ARBA" id="ARBA00022705"/>
    </source>
</evidence>
<dbReference type="GO" id="GO:0051301">
    <property type="term" value="P:cell division"/>
    <property type="evidence" value="ECO:0007669"/>
    <property type="project" value="UniProtKB-KW"/>
</dbReference>
<comment type="catalytic activity">
    <reaction evidence="13">
        <text>ATP + (deoxyribonucleotide)n-3'-hydroxyl + 5'-phospho-(deoxyribonucleotide)m = (deoxyribonucleotide)n+m + AMP + diphosphate.</text>
        <dbReference type="EC" id="6.5.1.1"/>
    </reaction>
</comment>
<keyword evidence="5" id="KW-0479">Metal-binding</keyword>
<dbReference type="GO" id="GO:0006260">
    <property type="term" value="P:DNA replication"/>
    <property type="evidence" value="ECO:0007669"/>
    <property type="project" value="UniProtKB-KW"/>
</dbReference>
<dbReference type="InterPro" id="IPR050191">
    <property type="entry name" value="ATP-dep_DNA_ligase"/>
</dbReference>
<evidence type="ECO:0000256" key="8">
    <source>
        <dbReference type="ARBA" id="ARBA00022840"/>
    </source>
</evidence>
<keyword evidence="4" id="KW-0235">DNA replication</keyword>
<evidence type="ECO:0000256" key="13">
    <source>
        <dbReference type="ARBA" id="ARBA00034003"/>
    </source>
</evidence>
<evidence type="ECO:0000313" key="15">
    <source>
        <dbReference type="EMBL" id="AMY07236.1"/>
    </source>
</evidence>
<dbReference type="NCBIfam" id="TIGR04120">
    <property type="entry name" value="DNA_lig_bact"/>
    <property type="match status" value="1"/>
</dbReference>
<dbReference type="InterPro" id="IPR012309">
    <property type="entry name" value="DNA_ligase_ATP-dep_C"/>
</dbReference>
<dbReference type="SUPFAM" id="SSF50249">
    <property type="entry name" value="Nucleic acid-binding proteins"/>
    <property type="match status" value="1"/>
</dbReference>
<evidence type="ECO:0000256" key="6">
    <source>
        <dbReference type="ARBA" id="ARBA00022741"/>
    </source>
</evidence>
<keyword evidence="9" id="KW-0460">Magnesium</keyword>
<dbReference type="InterPro" id="IPR016059">
    <property type="entry name" value="DNA_ligase_ATP-dep_CS"/>
</dbReference>
<dbReference type="PROSITE" id="PS50160">
    <property type="entry name" value="DNA_LIGASE_A3"/>
    <property type="match status" value="1"/>
</dbReference>
<dbReference type="AlphaFoldDB" id="A0A143PFN9"/>
<gene>
    <name evidence="15" type="primary">ykoU_1</name>
    <name evidence="15" type="ORF">LuPra_00403</name>
</gene>
<evidence type="ECO:0000256" key="5">
    <source>
        <dbReference type="ARBA" id="ARBA00022723"/>
    </source>
</evidence>
<dbReference type="GO" id="GO:0003910">
    <property type="term" value="F:DNA ligase (ATP) activity"/>
    <property type="evidence" value="ECO:0007669"/>
    <property type="project" value="UniProtKB-EC"/>
</dbReference>
<feature type="domain" description="ATP-dependent DNA ligase family profile" evidence="14">
    <location>
        <begin position="307"/>
        <end position="436"/>
    </location>
</feature>
<evidence type="ECO:0000256" key="9">
    <source>
        <dbReference type="ARBA" id="ARBA00022842"/>
    </source>
</evidence>
<evidence type="ECO:0000256" key="3">
    <source>
        <dbReference type="ARBA" id="ARBA00022618"/>
    </source>
</evidence>
<evidence type="ECO:0000313" key="16">
    <source>
        <dbReference type="Proteomes" id="UP000076079"/>
    </source>
</evidence>
<proteinExistence type="predicted"/>
<dbReference type="STRING" id="1855912.LuPra_00403"/>
<keyword evidence="10" id="KW-0233">DNA recombination</keyword>
<dbReference type="InterPro" id="IPR012310">
    <property type="entry name" value="DNA_ligase_ATP-dep_cent"/>
</dbReference>
<sequence>MQRFSALYATLDRTLSTNAKVAALEAYFREAPPQDAAWTVFFLAGRRLLRLLPTKLLREWTQDTTGIAPWLLHESYAAVGDFAETLALLLDGVPAEGDERTVPLHVWIEERLEGLRAKPPDAQREDVVRWWRALPSFERYLLNKLLTGEMRVGVSQTLVVRALAAVAGVGTDVMTLRLMGQWSPSAQAFAALMAPDGLADETSRPYPFCLAYPLEQGVESLGPRADWQAEWKWDGIRAQLIRRAGHTYLWSRGEEVITARFPEVVSAAAALPDGTVLDGEVLAWDGDGPLPFARLQLRIGRQNLTRQALASAPAAFMAYDLLEDDGRDVRAMPLAERRLRLEALIARHAPGLRLSPIVTEPDWEALGTLRQESRTRGVEGYMLKRLDSAYGTGRRKGDWWKWKVDPFSVDAVLVYAQPGNGRRATLFTDYTFALWKDGELVPVAKAYSGLSNEEIEQVDRWVRANTLEKFGPVRRVTPALVFEVAFENVQRSTRHKSGVAVRFPRIARWRKDKGAQDADHIQALIDLIRAT</sequence>
<dbReference type="GO" id="GO:0006281">
    <property type="term" value="P:DNA repair"/>
    <property type="evidence" value="ECO:0007669"/>
    <property type="project" value="UniProtKB-KW"/>
</dbReference>